<name>A0AAE1DF30_9GAST</name>
<protein>
    <submittedName>
        <fullName evidence="1">Uncharacterized protein</fullName>
    </submittedName>
</protein>
<evidence type="ECO:0000313" key="1">
    <source>
        <dbReference type="EMBL" id="KAK3768137.1"/>
    </source>
</evidence>
<sequence>MTTGYTDVGKGFFWAMSYQKFDKYECPVTEDQRLVSNVDLWRQIEQMIVSSLPYLHKTPHLDPLPDVSSVLIPPPLSLPPSRESSPYHDHHTKPTNHDHIEQLTLYQDGEQLHWSRIKAHVCKWLEPFLVGINHAVAADNDGASYCQESEGCELFRCACSSHCHTPRSSAQGQEKTALSCRLVIPTAATVDHPRKSWGLVSKDLFIFELR</sequence>
<comment type="caution">
    <text evidence="1">The sequence shown here is derived from an EMBL/GenBank/DDBJ whole genome shotgun (WGS) entry which is preliminary data.</text>
</comment>
<proteinExistence type="predicted"/>
<gene>
    <name evidence="1" type="ORF">RRG08_010807</name>
</gene>
<accession>A0AAE1DF30</accession>
<evidence type="ECO:0000313" key="2">
    <source>
        <dbReference type="Proteomes" id="UP001283361"/>
    </source>
</evidence>
<dbReference type="Proteomes" id="UP001283361">
    <property type="component" value="Unassembled WGS sequence"/>
</dbReference>
<keyword evidence="2" id="KW-1185">Reference proteome</keyword>
<dbReference type="AlphaFoldDB" id="A0AAE1DF30"/>
<organism evidence="1 2">
    <name type="scientific">Elysia crispata</name>
    <name type="common">lettuce slug</name>
    <dbReference type="NCBI Taxonomy" id="231223"/>
    <lineage>
        <taxon>Eukaryota</taxon>
        <taxon>Metazoa</taxon>
        <taxon>Spiralia</taxon>
        <taxon>Lophotrochozoa</taxon>
        <taxon>Mollusca</taxon>
        <taxon>Gastropoda</taxon>
        <taxon>Heterobranchia</taxon>
        <taxon>Euthyneura</taxon>
        <taxon>Panpulmonata</taxon>
        <taxon>Sacoglossa</taxon>
        <taxon>Placobranchoidea</taxon>
        <taxon>Plakobranchidae</taxon>
        <taxon>Elysia</taxon>
    </lineage>
</organism>
<dbReference type="EMBL" id="JAWDGP010004066">
    <property type="protein sequence ID" value="KAK3768137.1"/>
    <property type="molecule type" value="Genomic_DNA"/>
</dbReference>
<reference evidence="1" key="1">
    <citation type="journal article" date="2023" name="G3 (Bethesda)">
        <title>A reference genome for the long-term kleptoplast-retaining sea slug Elysia crispata morphotype clarki.</title>
        <authorList>
            <person name="Eastman K.E."/>
            <person name="Pendleton A.L."/>
            <person name="Shaikh M.A."/>
            <person name="Suttiyut T."/>
            <person name="Ogas R."/>
            <person name="Tomko P."/>
            <person name="Gavelis G."/>
            <person name="Widhalm J.R."/>
            <person name="Wisecaver J.H."/>
        </authorList>
    </citation>
    <scope>NUCLEOTIDE SEQUENCE</scope>
    <source>
        <strain evidence="1">ECLA1</strain>
    </source>
</reference>